<name>A0A8D9E8R6_9HEMI</name>
<reference evidence="1" key="1">
    <citation type="submission" date="2021-05" db="EMBL/GenBank/DDBJ databases">
        <authorList>
            <person name="Alioto T."/>
            <person name="Alioto T."/>
            <person name="Gomez Garrido J."/>
        </authorList>
    </citation>
    <scope>NUCLEOTIDE SEQUENCE</scope>
</reference>
<dbReference type="EMBL" id="HBUF01479107">
    <property type="protein sequence ID" value="CAG6744928.1"/>
    <property type="molecule type" value="Transcribed_RNA"/>
</dbReference>
<dbReference type="AlphaFoldDB" id="A0A8D9E8R6"/>
<evidence type="ECO:0000313" key="1">
    <source>
        <dbReference type="EMBL" id="CAG6744928.1"/>
    </source>
</evidence>
<protein>
    <submittedName>
        <fullName evidence="1">Uncharacterized protein</fullName>
    </submittedName>
</protein>
<sequence>MTFEIVVYFAEHSIVDDAVCNVTSTKNVTNSSRNERLDKQHTKQIFHRPLSDDHRYNHVRLCLALHVLDEKRSQQSHFEARTNHNEHGVVHEASCYEIGGCTHTHGVRESGRHKFVVHRPVTVMNVVVQGAAKIFLVTELIE</sequence>
<organism evidence="1">
    <name type="scientific">Cacopsylla melanoneura</name>
    <dbReference type="NCBI Taxonomy" id="428564"/>
    <lineage>
        <taxon>Eukaryota</taxon>
        <taxon>Metazoa</taxon>
        <taxon>Ecdysozoa</taxon>
        <taxon>Arthropoda</taxon>
        <taxon>Hexapoda</taxon>
        <taxon>Insecta</taxon>
        <taxon>Pterygota</taxon>
        <taxon>Neoptera</taxon>
        <taxon>Paraneoptera</taxon>
        <taxon>Hemiptera</taxon>
        <taxon>Sternorrhyncha</taxon>
        <taxon>Psylloidea</taxon>
        <taxon>Psyllidae</taxon>
        <taxon>Psyllinae</taxon>
        <taxon>Cacopsylla</taxon>
    </lineage>
</organism>
<proteinExistence type="predicted"/>
<accession>A0A8D9E8R6</accession>